<sequence>MARGAPRRGHRARSAALLLALALALAGPRRCFVPPAGRPAPGAAHRGAAWAAAVLPPASGASAAGSAPMGVAPSPASTPCPRESRRPFSWPFSLAWPPCRRCWRGRCWGPCGRHCPRAGTRIGRRRGASSRTVYMAAGVAHFTAAEPFEAIYPPTGTWGLWYLPGSAQFHVAWTGVAELLGGAGLFLGSLALGIAGALGQEPPRPLRALPAAAALGLYVLTWCVTPANVYMYTHGAIMTGLTPGDAAIPVEIHAVRGAFQVVLLGLLWNFYESSWPSEDQPAEA</sequence>
<keyword evidence="2" id="KW-0732">Signal</keyword>
<feature type="signal peptide" evidence="2">
    <location>
        <begin position="1"/>
        <end position="31"/>
    </location>
</feature>
<evidence type="ECO:0000313" key="3">
    <source>
        <dbReference type="EMBL" id="CAK0868419.1"/>
    </source>
</evidence>
<gene>
    <name evidence="3" type="ORF">PCOR1329_LOCUS55079</name>
</gene>
<dbReference type="EMBL" id="CAUYUJ010016744">
    <property type="protein sequence ID" value="CAK0868419.1"/>
    <property type="molecule type" value="Genomic_DNA"/>
</dbReference>
<protein>
    <submittedName>
        <fullName evidence="3">Uncharacterized protein</fullName>
    </submittedName>
</protein>
<keyword evidence="1" id="KW-1133">Transmembrane helix</keyword>
<dbReference type="PANTHER" id="PTHR36974">
    <property type="entry name" value="MEMBRANE PROTEIN-RELATED"/>
    <property type="match status" value="1"/>
</dbReference>
<keyword evidence="1" id="KW-0812">Transmembrane</keyword>
<reference evidence="3" key="1">
    <citation type="submission" date="2023-10" db="EMBL/GenBank/DDBJ databases">
        <authorList>
            <person name="Chen Y."/>
            <person name="Shah S."/>
            <person name="Dougan E. K."/>
            <person name="Thang M."/>
            <person name="Chan C."/>
        </authorList>
    </citation>
    <scope>NUCLEOTIDE SEQUENCE [LARGE SCALE GENOMIC DNA]</scope>
</reference>
<feature type="chain" id="PRO_5045236106" evidence="2">
    <location>
        <begin position="32"/>
        <end position="284"/>
    </location>
</feature>
<proteinExistence type="predicted"/>
<feature type="transmembrane region" description="Helical" evidence="1">
    <location>
        <begin position="211"/>
        <end position="232"/>
    </location>
</feature>
<name>A0ABN9V995_9DINO</name>
<keyword evidence="4" id="KW-1185">Reference proteome</keyword>
<evidence type="ECO:0000256" key="1">
    <source>
        <dbReference type="SAM" id="Phobius"/>
    </source>
</evidence>
<keyword evidence="1" id="KW-0472">Membrane</keyword>
<organism evidence="3 4">
    <name type="scientific">Prorocentrum cordatum</name>
    <dbReference type="NCBI Taxonomy" id="2364126"/>
    <lineage>
        <taxon>Eukaryota</taxon>
        <taxon>Sar</taxon>
        <taxon>Alveolata</taxon>
        <taxon>Dinophyceae</taxon>
        <taxon>Prorocentrales</taxon>
        <taxon>Prorocentraceae</taxon>
        <taxon>Prorocentrum</taxon>
    </lineage>
</organism>
<feature type="transmembrane region" description="Helical" evidence="1">
    <location>
        <begin position="179"/>
        <end position="199"/>
    </location>
</feature>
<evidence type="ECO:0000313" key="4">
    <source>
        <dbReference type="Proteomes" id="UP001189429"/>
    </source>
</evidence>
<evidence type="ECO:0000256" key="2">
    <source>
        <dbReference type="SAM" id="SignalP"/>
    </source>
</evidence>
<accession>A0ABN9V995</accession>
<dbReference type="PANTHER" id="PTHR36974:SF1">
    <property type="entry name" value="DOXX FAMILY MEMBRANE PROTEIN"/>
    <property type="match status" value="1"/>
</dbReference>
<dbReference type="Proteomes" id="UP001189429">
    <property type="component" value="Unassembled WGS sequence"/>
</dbReference>
<comment type="caution">
    <text evidence="3">The sequence shown here is derived from an EMBL/GenBank/DDBJ whole genome shotgun (WGS) entry which is preliminary data.</text>
</comment>